<protein>
    <submittedName>
        <fullName evidence="1">Phage portal protein</fullName>
    </submittedName>
</protein>
<dbReference type="EMBL" id="AP029170">
    <property type="protein sequence ID" value="BFD46364.1"/>
    <property type="molecule type" value="Genomic_DNA"/>
</dbReference>
<gene>
    <name evidence="1" type="ORF">DMENIID0002_10100</name>
</gene>
<dbReference type="Pfam" id="PF05136">
    <property type="entry name" value="Phage_portal_2"/>
    <property type="match status" value="1"/>
</dbReference>
<dbReference type="InterPro" id="IPR006429">
    <property type="entry name" value="Phage_lambda_portal"/>
</dbReference>
<name>A0AAT9G9C2_9RICK</name>
<dbReference type="GO" id="GO:0019068">
    <property type="term" value="P:virion assembly"/>
    <property type="evidence" value="ECO:0007669"/>
    <property type="project" value="InterPro"/>
</dbReference>
<dbReference type="AlphaFoldDB" id="A0AAT9G9C2"/>
<proteinExistence type="predicted"/>
<accession>A0AAT9G9C2</accession>
<organism evidence="1">
    <name type="scientific">Candidatus Tisiphia endosymbiont of Sergentomyia squamirostris</name>
    <dbReference type="NCBI Taxonomy" id="3113639"/>
    <lineage>
        <taxon>Bacteria</taxon>
        <taxon>Pseudomonadati</taxon>
        <taxon>Pseudomonadota</taxon>
        <taxon>Alphaproteobacteria</taxon>
        <taxon>Rickettsiales</taxon>
        <taxon>Rickettsiaceae</taxon>
        <taxon>Rickettsieae</taxon>
        <taxon>Candidatus Tisiphia</taxon>
    </lineage>
</organism>
<reference evidence="1" key="1">
    <citation type="submission" date="2024-01" db="EMBL/GenBank/DDBJ databases">
        <title>Sequencing the genomes of a sandfly, Sergentomyia squamirostris, and its two endosymbionts.</title>
        <authorList>
            <person name="Itokawa K."/>
            <person name="Sanjoba C."/>
        </authorList>
    </citation>
    <scope>NUCLEOTIDE SEQUENCE</scope>
    <source>
        <strain evidence="1">RiSSQ</strain>
    </source>
</reference>
<evidence type="ECO:0000313" key="1">
    <source>
        <dbReference type="EMBL" id="BFD46364.1"/>
    </source>
</evidence>
<sequence>MKLFDFFRGKSVIKEKRKYAAASINRFTNDWIAGNLSADTELYRDLKTLRSRSRELCINNDYARRFLKRTSTNVIGANGIRLQLRASSNSENFLQDKNNYILEQFNNWSKKGICTVDGRLSWIDCQKLFLESVARDGEVIIRLVKGFDNEFGFALQFIEADHLDEELNEPLPDGGYIRMGIEFNKWNRPVAYYLLSSHPGEIFKKYDKNKQYQRITANEIIHGYILERPSQSRGVPWMHSAMLRLRMLGAYEEAELVAARVGASKMGFFVSQDGSGYLGQDDGFGGKIMEADPGTFEQLPAGMDVRLFDPNHPTSSFADFEKSILRGIASGLDISYATLANDLENVNFSSIRHGSLEDRDTWRMLQNWVIEHFCNSVFENWLLMAITTGRIKIPLSEFDQYNKPIWRARGWAWVDPLKESHANQIAIAEKTKTRSQIAADQGMDIDELFQQIVFEQQLAKKYGLDLTLTTTNKENEQQTISTEESNDD</sequence>
<dbReference type="GO" id="GO:0005198">
    <property type="term" value="F:structural molecule activity"/>
    <property type="evidence" value="ECO:0007669"/>
    <property type="project" value="InterPro"/>
</dbReference>
<dbReference type="NCBIfam" id="TIGR01539">
    <property type="entry name" value="portal_lambda"/>
    <property type="match status" value="1"/>
</dbReference>